<evidence type="ECO:0000256" key="4">
    <source>
        <dbReference type="ARBA" id="ARBA00023136"/>
    </source>
</evidence>
<proteinExistence type="inferred from homology"/>
<accession>A0ABP5F2E1</accession>
<organism evidence="8 9">
    <name type="scientific">Catenulispora yoronensis</name>
    <dbReference type="NCBI Taxonomy" id="450799"/>
    <lineage>
        <taxon>Bacteria</taxon>
        <taxon>Bacillati</taxon>
        <taxon>Actinomycetota</taxon>
        <taxon>Actinomycetes</taxon>
        <taxon>Catenulisporales</taxon>
        <taxon>Catenulisporaceae</taxon>
        <taxon>Catenulispora</taxon>
    </lineage>
</organism>
<feature type="transmembrane region" description="Helical" evidence="6">
    <location>
        <begin position="243"/>
        <end position="264"/>
    </location>
</feature>
<feature type="domain" description="ABC transmembrane type-2" evidence="7">
    <location>
        <begin position="43"/>
        <end position="270"/>
    </location>
</feature>
<keyword evidence="9" id="KW-1185">Reference proteome</keyword>
<keyword evidence="2 6" id="KW-0812">Transmembrane</keyword>
<keyword evidence="6" id="KW-1003">Cell membrane</keyword>
<evidence type="ECO:0000259" key="7">
    <source>
        <dbReference type="PROSITE" id="PS51012"/>
    </source>
</evidence>
<name>A0ABP5F2E1_9ACTN</name>
<evidence type="ECO:0000256" key="6">
    <source>
        <dbReference type="RuleBase" id="RU361157"/>
    </source>
</evidence>
<evidence type="ECO:0000256" key="5">
    <source>
        <dbReference type="ARBA" id="ARBA00023251"/>
    </source>
</evidence>
<dbReference type="PIRSF" id="PIRSF006648">
    <property type="entry name" value="DrrB"/>
    <property type="match status" value="1"/>
</dbReference>
<dbReference type="InterPro" id="IPR051784">
    <property type="entry name" value="Nod_factor_ABC_transporter"/>
</dbReference>
<evidence type="ECO:0000313" key="9">
    <source>
        <dbReference type="Proteomes" id="UP001500751"/>
    </source>
</evidence>
<dbReference type="InterPro" id="IPR047817">
    <property type="entry name" value="ABC2_TM_bact-type"/>
</dbReference>
<evidence type="ECO:0000256" key="2">
    <source>
        <dbReference type="ARBA" id="ARBA00022692"/>
    </source>
</evidence>
<dbReference type="PANTHER" id="PTHR43229:SF2">
    <property type="entry name" value="NODULATION PROTEIN J"/>
    <property type="match status" value="1"/>
</dbReference>
<keyword evidence="6" id="KW-0813">Transport</keyword>
<dbReference type="Pfam" id="PF01061">
    <property type="entry name" value="ABC2_membrane"/>
    <property type="match status" value="1"/>
</dbReference>
<evidence type="ECO:0000256" key="3">
    <source>
        <dbReference type="ARBA" id="ARBA00022989"/>
    </source>
</evidence>
<dbReference type="InterPro" id="IPR000412">
    <property type="entry name" value="ABC_2_transport"/>
</dbReference>
<dbReference type="PRINTS" id="PR00164">
    <property type="entry name" value="ABC2TRNSPORT"/>
</dbReference>
<feature type="transmembrane region" description="Helical" evidence="6">
    <location>
        <begin position="45"/>
        <end position="68"/>
    </location>
</feature>
<dbReference type="PANTHER" id="PTHR43229">
    <property type="entry name" value="NODULATION PROTEIN J"/>
    <property type="match status" value="1"/>
</dbReference>
<comment type="similarity">
    <text evidence="6">Belongs to the ABC-2 integral membrane protein family.</text>
</comment>
<keyword evidence="5" id="KW-0046">Antibiotic resistance</keyword>
<feature type="transmembrane region" description="Helical" evidence="6">
    <location>
        <begin position="133"/>
        <end position="155"/>
    </location>
</feature>
<dbReference type="RefSeq" id="WP_344663933.1">
    <property type="nucleotide sequence ID" value="NZ_BAAAQN010000003.1"/>
</dbReference>
<sequence>MTTLPTLIDSPSAGPVPADQAGPVRRVLSLVERNFMIYRRSLTPVVFGLVEPVLYLLTIGYGVGSLVGSVPGVDTRYAAYVAPAILATTAMNTAVSHTIFGVFTRVKKDHTYEAIVPTPLSVTDIAYAEVTSAVINALITSVGFLAALAALGLVVSPGVLLAVPASVLVGVAFGAAGLAATTYLRDFADLQLVQLVMLPMFLFATTFYPLTVYPRPLQPFIEVLPLYQSIELIREPALGRFPATVPVAAGYLIVFSWLALRIAIRRMGPMLAR</sequence>
<feature type="transmembrane region" description="Helical" evidence="6">
    <location>
        <begin position="161"/>
        <end position="180"/>
    </location>
</feature>
<feature type="transmembrane region" description="Helical" evidence="6">
    <location>
        <begin position="192"/>
        <end position="210"/>
    </location>
</feature>
<comment type="caution">
    <text evidence="8">The sequence shown here is derived from an EMBL/GenBank/DDBJ whole genome shotgun (WGS) entry which is preliminary data.</text>
</comment>
<feature type="transmembrane region" description="Helical" evidence="6">
    <location>
        <begin position="80"/>
        <end position="103"/>
    </location>
</feature>
<keyword evidence="3 6" id="KW-1133">Transmembrane helix</keyword>
<dbReference type="Proteomes" id="UP001500751">
    <property type="component" value="Unassembled WGS sequence"/>
</dbReference>
<evidence type="ECO:0000256" key="1">
    <source>
        <dbReference type="ARBA" id="ARBA00004141"/>
    </source>
</evidence>
<reference evidence="9" key="1">
    <citation type="journal article" date="2019" name="Int. J. Syst. Evol. Microbiol.">
        <title>The Global Catalogue of Microorganisms (GCM) 10K type strain sequencing project: providing services to taxonomists for standard genome sequencing and annotation.</title>
        <authorList>
            <consortium name="The Broad Institute Genomics Platform"/>
            <consortium name="The Broad Institute Genome Sequencing Center for Infectious Disease"/>
            <person name="Wu L."/>
            <person name="Ma J."/>
        </authorList>
    </citation>
    <scope>NUCLEOTIDE SEQUENCE [LARGE SCALE GENOMIC DNA]</scope>
    <source>
        <strain evidence="9">JCM 16014</strain>
    </source>
</reference>
<evidence type="ECO:0000313" key="8">
    <source>
        <dbReference type="EMBL" id="GAA2014113.1"/>
    </source>
</evidence>
<gene>
    <name evidence="8" type="ORF">GCM10009839_06240</name>
</gene>
<dbReference type="PROSITE" id="PS51012">
    <property type="entry name" value="ABC_TM2"/>
    <property type="match status" value="1"/>
</dbReference>
<dbReference type="InterPro" id="IPR013525">
    <property type="entry name" value="ABC2_TM"/>
</dbReference>
<comment type="subcellular location">
    <subcellularLocation>
        <location evidence="6">Cell membrane</location>
        <topology evidence="6">Multi-pass membrane protein</topology>
    </subcellularLocation>
    <subcellularLocation>
        <location evidence="1">Membrane</location>
        <topology evidence="1">Multi-pass membrane protein</topology>
    </subcellularLocation>
</comment>
<protein>
    <recommendedName>
        <fullName evidence="6">Transport permease protein</fullName>
    </recommendedName>
</protein>
<dbReference type="EMBL" id="BAAAQN010000003">
    <property type="protein sequence ID" value="GAA2014113.1"/>
    <property type="molecule type" value="Genomic_DNA"/>
</dbReference>
<keyword evidence="4 6" id="KW-0472">Membrane</keyword>